<dbReference type="EMBL" id="GL996504">
    <property type="protein sequence ID" value="EGW30881.1"/>
    <property type="molecule type" value="Genomic_DNA"/>
</dbReference>
<organism evidence="5">
    <name type="scientific">Spathaspora passalidarum (strain NRRL Y-27907 / 11-Y1)</name>
    <dbReference type="NCBI Taxonomy" id="619300"/>
    <lineage>
        <taxon>Eukaryota</taxon>
        <taxon>Fungi</taxon>
        <taxon>Dikarya</taxon>
        <taxon>Ascomycota</taxon>
        <taxon>Saccharomycotina</taxon>
        <taxon>Pichiomycetes</taxon>
        <taxon>Debaryomycetaceae</taxon>
        <taxon>Spathaspora</taxon>
    </lineage>
</organism>
<dbReference type="HOGENOM" id="CLU_478188_0_0_1"/>
<dbReference type="STRING" id="619300.G3ATB8"/>
<dbReference type="PANTHER" id="PTHR15052">
    <property type="entry name" value="RNA POLYMERASE III TRANSCRIPTION INITIATION FACTOR COMPLEX SUBUNIT"/>
    <property type="match status" value="1"/>
</dbReference>
<name>G3ATB8_SPAPN</name>
<protein>
    <submittedName>
        <fullName evidence="4">Uncharacterized protein</fullName>
    </submittedName>
</protein>
<dbReference type="InterPro" id="IPR052416">
    <property type="entry name" value="GTF3C_component"/>
</dbReference>
<evidence type="ECO:0000313" key="5">
    <source>
        <dbReference type="Proteomes" id="UP000000709"/>
    </source>
</evidence>
<dbReference type="GO" id="GO:0006383">
    <property type="term" value="P:transcription by RNA polymerase III"/>
    <property type="evidence" value="ECO:0007669"/>
    <property type="project" value="TreeGrafter"/>
</dbReference>
<evidence type="ECO:0000313" key="4">
    <source>
        <dbReference type="EMBL" id="EGW30881.1"/>
    </source>
</evidence>
<dbReference type="PANTHER" id="PTHR15052:SF2">
    <property type="entry name" value="GENERAL TRANSCRIPTION FACTOR 3C POLYPEPTIDE 2"/>
    <property type="match status" value="1"/>
</dbReference>
<dbReference type="OrthoDB" id="4703at2759"/>
<keyword evidence="5" id="KW-1185">Reference proteome</keyword>
<sequence>MVKVTLSKFSRDQSFKGRFAHHYGYNSEYFDVLCKYKDDWSDKLFFVNEQMAKKYVELAKPIVTIMEEELNLAELSVTEMTSDDIQLLFTNDIPMKITYGKETHEVNLTTMDNTVDLTKLVKRNALILSPGGHITSLKWLPQVLKQDTPKVNYLAVSIINNPNGVGDSILNPELSMYDGNTTDHKINSAIQIWKHDLNTNELTLEHMLVTTNLGATCDLTWCPMYLEEGNVLGVLAASFTDGKLHLFRITKNLPQYAKVDQTSLSYVSQQSSEPQKSDPCTNIISFEFLGIDKILVGTTDGSIAEYILPFKRQEENIDDISIPSYKTKISDEPITSIVAAEYGTGEYIILINTISPIVFSYDYNNYIQDFHTPISRSTLPPSYNHVLRTFTVTPTVDSVGYIFLRSPQETMHSLLKLDSYLTSNHASEILGHPLNLSGTMSGQIIVLNYSRKILNGQKTTNRVLVPLQLWKFDEDEDKPGTVVLQADFGRMVVDTPVEMSIMPPELAISALAWNENVHGSSIYAAGTVSGVLIIERLDPKYRK</sequence>
<dbReference type="OMA" id="RLWKWDY"/>
<dbReference type="InParanoid" id="G3ATB8"/>
<dbReference type="GeneID" id="18870457"/>
<comment type="subcellular location">
    <subcellularLocation>
        <location evidence="1">Nucleus</location>
    </subcellularLocation>
</comment>
<evidence type="ECO:0000256" key="2">
    <source>
        <dbReference type="ARBA" id="ARBA00023163"/>
    </source>
</evidence>
<proteinExistence type="predicted"/>
<gene>
    <name evidence="4" type="ORF">SPAPADRAFT_142526</name>
</gene>
<evidence type="ECO:0000256" key="1">
    <source>
        <dbReference type="ARBA" id="ARBA00004123"/>
    </source>
</evidence>
<keyword evidence="3" id="KW-0539">Nucleus</keyword>
<dbReference type="KEGG" id="spaa:SPAPADRAFT_142526"/>
<reference evidence="4 5" key="1">
    <citation type="journal article" date="2011" name="Proc. Natl. Acad. Sci. U.S.A.">
        <title>Comparative genomics of xylose-fermenting fungi for enhanced biofuel production.</title>
        <authorList>
            <person name="Wohlbach D.J."/>
            <person name="Kuo A."/>
            <person name="Sato T.K."/>
            <person name="Potts K.M."/>
            <person name="Salamov A.A."/>
            <person name="LaButti K.M."/>
            <person name="Sun H."/>
            <person name="Clum A."/>
            <person name="Pangilinan J.L."/>
            <person name="Lindquist E.A."/>
            <person name="Lucas S."/>
            <person name="Lapidus A."/>
            <person name="Jin M."/>
            <person name="Gunawan C."/>
            <person name="Balan V."/>
            <person name="Dale B.E."/>
            <person name="Jeffries T.W."/>
            <person name="Zinkel R."/>
            <person name="Barry K.W."/>
            <person name="Grigoriev I.V."/>
            <person name="Gasch A.P."/>
        </authorList>
    </citation>
    <scope>NUCLEOTIDE SEQUENCE [LARGE SCALE GENOMIC DNA]</scope>
    <source>
        <strain evidence="5">NRRL Y-27907 / 11-Y1</strain>
    </source>
</reference>
<keyword evidence="2" id="KW-0804">Transcription</keyword>
<dbReference type="GO" id="GO:0000127">
    <property type="term" value="C:transcription factor TFIIIC complex"/>
    <property type="evidence" value="ECO:0007669"/>
    <property type="project" value="TreeGrafter"/>
</dbReference>
<dbReference type="eggNOG" id="ENOG502S1WJ">
    <property type="taxonomic scope" value="Eukaryota"/>
</dbReference>
<dbReference type="AlphaFoldDB" id="G3ATB8"/>
<dbReference type="Proteomes" id="UP000000709">
    <property type="component" value="Unassembled WGS sequence"/>
</dbReference>
<evidence type="ECO:0000256" key="3">
    <source>
        <dbReference type="ARBA" id="ARBA00023242"/>
    </source>
</evidence>
<accession>G3ATB8</accession>
<dbReference type="RefSeq" id="XP_007376914.1">
    <property type="nucleotide sequence ID" value="XM_007376852.1"/>
</dbReference>
<dbReference type="GO" id="GO:0005634">
    <property type="term" value="C:nucleus"/>
    <property type="evidence" value="ECO:0007669"/>
    <property type="project" value="UniProtKB-SubCell"/>
</dbReference>